<dbReference type="Gene3D" id="3.30.470.30">
    <property type="entry name" value="DNA ligase/mRNA capping enzyme"/>
    <property type="match status" value="1"/>
</dbReference>
<dbReference type="InterPro" id="IPR012340">
    <property type="entry name" value="NA-bd_OB-fold"/>
</dbReference>
<dbReference type="CDD" id="cd08041">
    <property type="entry name" value="OBF_kDNA_ligase_like"/>
    <property type="match status" value="1"/>
</dbReference>
<dbReference type="Gene3D" id="3.30.1490.70">
    <property type="match status" value="1"/>
</dbReference>
<organism evidence="10 11">
    <name type="scientific">Shewanella insulae</name>
    <dbReference type="NCBI Taxonomy" id="2681496"/>
    <lineage>
        <taxon>Bacteria</taxon>
        <taxon>Pseudomonadati</taxon>
        <taxon>Pseudomonadota</taxon>
        <taxon>Gammaproteobacteria</taxon>
        <taxon>Alteromonadales</taxon>
        <taxon>Shewanellaceae</taxon>
        <taxon>Shewanella</taxon>
    </lineage>
</organism>
<evidence type="ECO:0000259" key="9">
    <source>
        <dbReference type="Pfam" id="PF14743"/>
    </source>
</evidence>
<keyword evidence="2 10" id="KW-0436">Ligase</keyword>
<dbReference type="InterPro" id="IPR050326">
    <property type="entry name" value="NAD_dep_DNA_ligaseB"/>
</dbReference>
<keyword evidence="4" id="KW-0227">DNA damage</keyword>
<gene>
    <name evidence="10" type="ORF">GNT65_07650</name>
</gene>
<dbReference type="SUPFAM" id="SSF50249">
    <property type="entry name" value="Nucleic acid-binding proteins"/>
    <property type="match status" value="1"/>
</dbReference>
<dbReference type="GO" id="GO:0005524">
    <property type="term" value="F:ATP binding"/>
    <property type="evidence" value="ECO:0007669"/>
    <property type="project" value="InterPro"/>
</dbReference>
<proteinExistence type="predicted"/>
<evidence type="ECO:0000256" key="2">
    <source>
        <dbReference type="ARBA" id="ARBA00022598"/>
    </source>
</evidence>
<dbReference type="AlphaFoldDB" id="A0A6L7HXW9"/>
<keyword evidence="5" id="KW-0234">DNA repair</keyword>
<evidence type="ECO:0000313" key="11">
    <source>
        <dbReference type="Proteomes" id="UP000474778"/>
    </source>
</evidence>
<reference evidence="10 11" key="1">
    <citation type="submission" date="2019-12" db="EMBL/GenBank/DDBJ databases">
        <title>Shewanella insulae sp. nov., isolated from a tidal flat.</title>
        <authorList>
            <person name="Yoon J.-H."/>
        </authorList>
    </citation>
    <scope>NUCLEOTIDE SEQUENCE [LARGE SCALE GENOMIC DNA]</scope>
    <source>
        <strain evidence="10 11">JBTF-M18</strain>
    </source>
</reference>
<dbReference type="Pfam" id="PF01068">
    <property type="entry name" value="DNA_ligase_A_M"/>
    <property type="match status" value="1"/>
</dbReference>
<dbReference type="NCBIfam" id="NF006592">
    <property type="entry name" value="PRK09125.1"/>
    <property type="match status" value="1"/>
</dbReference>
<feature type="region of interest" description="Disordered" evidence="7">
    <location>
        <begin position="1"/>
        <end position="30"/>
    </location>
</feature>
<dbReference type="InterPro" id="IPR012310">
    <property type="entry name" value="DNA_ligase_ATP-dep_cent"/>
</dbReference>
<name>A0A6L7HXW9_9GAMM</name>
<evidence type="ECO:0000313" key="10">
    <source>
        <dbReference type="EMBL" id="MXR68544.1"/>
    </source>
</evidence>
<dbReference type="PANTHER" id="PTHR47810:SF1">
    <property type="entry name" value="DNA LIGASE B"/>
    <property type="match status" value="1"/>
</dbReference>
<accession>A0A6L7HXW9</accession>
<dbReference type="Gene3D" id="2.40.50.140">
    <property type="entry name" value="Nucleic acid-binding proteins"/>
    <property type="match status" value="1"/>
</dbReference>
<sequence length="275" mass="30942">MANDSPSFPGGAVSQLKPKQQPGLQLAGRREADRPISEYLVSEKFDGVRGRWTGNSMMTRSGHPIRVPPWFTKGFPKDPLDGELWIGREQFEAISALVRNKNADPERWRAVSFLVFDYPAIDSPFGERYSLAVKRYAHLSPFLHVIPQRRIQDSQALNVELDKMVAQGAEGLMLHHQDARYRAGRNGDLVKLKRYQDAEAKVIAHLPGKGKYLGMMGSLEVETSGGIRFKLGTGFSDEQRRHPPAIGSTVTYKYYGLTQNGVPRFASFMRIREPL</sequence>
<feature type="domain" description="DNA ligase OB-like" evidence="9">
    <location>
        <begin position="207"/>
        <end position="272"/>
    </location>
</feature>
<feature type="compositionally biased region" description="Low complexity" evidence="7">
    <location>
        <begin position="15"/>
        <end position="26"/>
    </location>
</feature>
<keyword evidence="11" id="KW-1185">Reference proteome</keyword>
<comment type="caution">
    <text evidence="10">The sequence shown here is derived from an EMBL/GenBank/DDBJ whole genome shotgun (WGS) entry which is preliminary data.</text>
</comment>
<evidence type="ECO:0000256" key="6">
    <source>
        <dbReference type="ARBA" id="ARBA00034003"/>
    </source>
</evidence>
<dbReference type="GO" id="GO:0003910">
    <property type="term" value="F:DNA ligase (ATP) activity"/>
    <property type="evidence" value="ECO:0007669"/>
    <property type="project" value="UniProtKB-EC"/>
</dbReference>
<evidence type="ECO:0000256" key="3">
    <source>
        <dbReference type="ARBA" id="ARBA00022705"/>
    </source>
</evidence>
<dbReference type="CDD" id="cd07896">
    <property type="entry name" value="Adenylation_kDNA_ligase_like"/>
    <property type="match status" value="1"/>
</dbReference>
<protein>
    <submittedName>
        <fullName evidence="10">DNA ligase</fullName>
    </submittedName>
</protein>
<dbReference type="GO" id="GO:0006281">
    <property type="term" value="P:DNA repair"/>
    <property type="evidence" value="ECO:0007669"/>
    <property type="project" value="UniProtKB-KW"/>
</dbReference>
<evidence type="ECO:0000256" key="4">
    <source>
        <dbReference type="ARBA" id="ARBA00022763"/>
    </source>
</evidence>
<comment type="catalytic activity">
    <reaction evidence="6">
        <text>ATP + (deoxyribonucleotide)n-3'-hydroxyl + 5'-phospho-(deoxyribonucleotide)m = (deoxyribonucleotide)n+m + AMP + diphosphate.</text>
        <dbReference type="EC" id="6.5.1.1"/>
    </reaction>
</comment>
<evidence type="ECO:0000256" key="5">
    <source>
        <dbReference type="ARBA" id="ARBA00023204"/>
    </source>
</evidence>
<evidence type="ECO:0000256" key="1">
    <source>
        <dbReference type="ARBA" id="ARBA00001968"/>
    </source>
</evidence>
<dbReference type="PANTHER" id="PTHR47810">
    <property type="entry name" value="DNA LIGASE"/>
    <property type="match status" value="1"/>
</dbReference>
<dbReference type="EMBL" id="WRPA01000005">
    <property type="protein sequence ID" value="MXR68544.1"/>
    <property type="molecule type" value="Genomic_DNA"/>
</dbReference>
<comment type="cofactor">
    <cofactor evidence="1">
        <name>a divalent metal cation</name>
        <dbReference type="ChEBI" id="CHEBI:60240"/>
    </cofactor>
</comment>
<dbReference type="Proteomes" id="UP000474778">
    <property type="component" value="Unassembled WGS sequence"/>
</dbReference>
<dbReference type="InterPro" id="IPR029319">
    <property type="entry name" value="DNA_ligase_OB"/>
</dbReference>
<dbReference type="Pfam" id="PF14743">
    <property type="entry name" value="DNA_ligase_OB_2"/>
    <property type="match status" value="1"/>
</dbReference>
<dbReference type="GO" id="GO:0006260">
    <property type="term" value="P:DNA replication"/>
    <property type="evidence" value="ECO:0007669"/>
    <property type="project" value="UniProtKB-KW"/>
</dbReference>
<evidence type="ECO:0000256" key="7">
    <source>
        <dbReference type="SAM" id="MobiDB-lite"/>
    </source>
</evidence>
<dbReference type="GO" id="GO:0006310">
    <property type="term" value="P:DNA recombination"/>
    <property type="evidence" value="ECO:0007669"/>
    <property type="project" value="InterPro"/>
</dbReference>
<keyword evidence="3" id="KW-0235">DNA replication</keyword>
<feature type="domain" description="ATP-dependent DNA ligase family profile" evidence="8">
    <location>
        <begin position="105"/>
        <end position="193"/>
    </location>
</feature>
<evidence type="ECO:0000259" key="8">
    <source>
        <dbReference type="Pfam" id="PF01068"/>
    </source>
</evidence>
<dbReference type="SUPFAM" id="SSF56091">
    <property type="entry name" value="DNA ligase/mRNA capping enzyme, catalytic domain"/>
    <property type="match status" value="1"/>
</dbReference>